<evidence type="ECO:0000313" key="1">
    <source>
        <dbReference type="EMBL" id="EFW02886.1"/>
    </source>
</evidence>
<proteinExistence type="predicted"/>
<protein>
    <submittedName>
        <fullName evidence="1">Uncharacterized protein</fullName>
    </submittedName>
</protein>
<accession>E7GGF7</accession>
<evidence type="ECO:0000313" key="2">
    <source>
        <dbReference type="Proteomes" id="UP000003157"/>
    </source>
</evidence>
<comment type="caution">
    <text evidence="1">The sequence shown here is derived from an EMBL/GenBank/DDBJ whole genome shotgun (WGS) entry which is preliminary data.</text>
</comment>
<sequence>MNLFFNTFIIICSPLTSNFINDSYLNSKLGSSQLVQEMDLYQNNFLKHLKNKNKVLKNIGSVSRVEDKGITIEK</sequence>
<reference evidence="1 2" key="1">
    <citation type="submission" date="2010-12" db="EMBL/GenBank/DDBJ databases">
        <title>The Genome Sequence of Coprobacillus sp. strain 29_1.</title>
        <authorList>
            <consortium name="The Broad Institute Genome Sequencing Platform"/>
            <person name="Earl A."/>
            <person name="Ward D."/>
            <person name="Feldgarden M."/>
            <person name="Gevers D."/>
            <person name="Daigneault M."/>
            <person name="Sibley C.D."/>
            <person name="White A."/>
            <person name="Strauss J."/>
            <person name="Allen-Vercoe E."/>
            <person name="Young S.K."/>
            <person name="Zeng Q."/>
            <person name="Gargeya S."/>
            <person name="Fitzgerald M."/>
            <person name="Haas B."/>
            <person name="Abouelleil A."/>
            <person name="Alvarado L."/>
            <person name="Arachchi H.M."/>
            <person name="Berlin A."/>
            <person name="Brown A."/>
            <person name="Chapman S.B."/>
            <person name="Chen Z."/>
            <person name="Dunbar C."/>
            <person name="Freedman E."/>
            <person name="Gearin G."/>
            <person name="Gellesch M."/>
            <person name="Goldberg J."/>
            <person name="Griggs A."/>
            <person name="Gujja S."/>
            <person name="Heilman E."/>
            <person name="Heiman D."/>
            <person name="Howarth C."/>
            <person name="Larson L."/>
            <person name="Lui A."/>
            <person name="MacDonald P.J.P."/>
            <person name="Mehta T."/>
            <person name="Montmayeur A."/>
            <person name="Murphy C."/>
            <person name="Neiman D."/>
            <person name="Pearson M."/>
            <person name="Priest M."/>
            <person name="Roberts A."/>
            <person name="Saif S."/>
            <person name="Shea T."/>
            <person name="Shenoy N."/>
            <person name="Sisk P."/>
            <person name="Stolte C."/>
            <person name="Sykes S."/>
            <person name="White J."/>
            <person name="Yandava C."/>
            <person name="Nusbaum C."/>
            <person name="Birren B."/>
        </authorList>
    </citation>
    <scope>NUCLEOTIDE SEQUENCE [LARGE SCALE GENOMIC DNA]</scope>
    <source>
        <strain evidence="1 2">29_1</strain>
    </source>
</reference>
<dbReference type="Proteomes" id="UP000003157">
    <property type="component" value="Unassembled WGS sequence"/>
</dbReference>
<dbReference type="EMBL" id="ADKX01000080">
    <property type="protein sequence ID" value="EFW02886.1"/>
    <property type="molecule type" value="Genomic_DNA"/>
</dbReference>
<gene>
    <name evidence="1" type="ORF">HMPREF9488_03850</name>
</gene>
<keyword evidence="2" id="KW-1185">Reference proteome</keyword>
<dbReference type="AlphaFoldDB" id="E7GGF7"/>
<name>E7GGF7_9FIRM</name>
<organism evidence="1 2">
    <name type="scientific">Coprobacillus cateniformis</name>
    <dbReference type="NCBI Taxonomy" id="100884"/>
    <lineage>
        <taxon>Bacteria</taxon>
        <taxon>Bacillati</taxon>
        <taxon>Bacillota</taxon>
        <taxon>Erysipelotrichia</taxon>
        <taxon>Erysipelotrichales</taxon>
        <taxon>Coprobacillaceae</taxon>
        <taxon>Coprobacillus</taxon>
    </lineage>
</organism>
<dbReference type="HOGENOM" id="CLU_2681394_0_0_9"/>